<gene>
    <name evidence="1" type="ORF">NCTC11820_01201</name>
</gene>
<dbReference type="AlphaFoldDB" id="A0A2X2YMI4"/>
<dbReference type="RefSeq" id="WP_013189358.1">
    <property type="nucleotide sequence ID" value="NZ_CP068112.1"/>
</dbReference>
<dbReference type="GeneID" id="55565507"/>
<protein>
    <submittedName>
        <fullName evidence="1">Uncharacterized protein</fullName>
    </submittedName>
</protein>
<dbReference type="Proteomes" id="UP000250245">
    <property type="component" value="Unassembled WGS sequence"/>
</dbReference>
<dbReference type="EMBL" id="UASJ01000001">
    <property type="protein sequence ID" value="SQB64847.1"/>
    <property type="molecule type" value="Genomic_DNA"/>
</dbReference>
<proteinExistence type="predicted"/>
<evidence type="ECO:0000313" key="2">
    <source>
        <dbReference type="Proteomes" id="UP000250245"/>
    </source>
</evidence>
<accession>A0A2X2YMI4</accession>
<reference evidence="1 2" key="1">
    <citation type="submission" date="2018-06" db="EMBL/GenBank/DDBJ databases">
        <authorList>
            <consortium name="Pathogen Informatics"/>
            <person name="Doyle S."/>
        </authorList>
    </citation>
    <scope>NUCLEOTIDE SEQUENCE [LARGE SCALE GENOMIC DNA]</scope>
    <source>
        <strain evidence="1 2">NCTC11820</strain>
    </source>
</reference>
<organism evidence="1 2">
    <name type="scientific">Mobiluncus curtisii</name>
    <dbReference type="NCBI Taxonomy" id="2051"/>
    <lineage>
        <taxon>Bacteria</taxon>
        <taxon>Bacillati</taxon>
        <taxon>Actinomycetota</taxon>
        <taxon>Actinomycetes</taxon>
        <taxon>Actinomycetales</taxon>
        <taxon>Actinomycetaceae</taxon>
        <taxon>Mobiluncus</taxon>
    </lineage>
</organism>
<evidence type="ECO:0000313" key="1">
    <source>
        <dbReference type="EMBL" id="SQB64847.1"/>
    </source>
</evidence>
<name>A0A2X2YMI4_9ACTO</name>
<sequence>MIAQARADLTEVLESQGLKVYSYVPERVEAPCVIIDTAPRIDSAEVFGEYSISFKVTAVVAPAGDFGIQVENLDRLLDTVLEALENLDVTAQGHYVLQAPDGQQMLAYELNVESEYRKEN</sequence>